<dbReference type="Proteomes" id="UP000250123">
    <property type="component" value="Chromosome SHEWBE"/>
</dbReference>
<dbReference type="EMBL" id="LS483452">
    <property type="protein sequence ID" value="SQH77502.1"/>
    <property type="molecule type" value="Genomic_DNA"/>
</dbReference>
<gene>
    <name evidence="2" type="ORF">SHEWBE_3539</name>
</gene>
<dbReference type="KEGG" id="sbk:SHEWBE_3539"/>
<evidence type="ECO:0000313" key="2">
    <source>
        <dbReference type="EMBL" id="SQH77502.1"/>
    </source>
</evidence>
<organism evidence="2 3">
    <name type="scientific">Shewanella benthica</name>
    <dbReference type="NCBI Taxonomy" id="43661"/>
    <lineage>
        <taxon>Bacteria</taxon>
        <taxon>Pseudomonadati</taxon>
        <taxon>Pseudomonadota</taxon>
        <taxon>Gammaproteobacteria</taxon>
        <taxon>Alteromonadales</taxon>
        <taxon>Shewanellaceae</taxon>
        <taxon>Shewanella</taxon>
    </lineage>
</organism>
<sequence>MQPAAGESAALLDSIQAKDEQNERSSSQHL</sequence>
<dbReference type="AlphaFoldDB" id="A0A330M5X4"/>
<evidence type="ECO:0000313" key="3">
    <source>
        <dbReference type="Proteomes" id="UP000250123"/>
    </source>
</evidence>
<feature type="region of interest" description="Disordered" evidence="1">
    <location>
        <begin position="1"/>
        <end position="30"/>
    </location>
</feature>
<protein>
    <submittedName>
        <fullName evidence="2">Uncharacterized protein</fullName>
    </submittedName>
</protein>
<evidence type="ECO:0000256" key="1">
    <source>
        <dbReference type="SAM" id="MobiDB-lite"/>
    </source>
</evidence>
<name>A0A330M5X4_9GAMM</name>
<proteinExistence type="predicted"/>
<reference evidence="3" key="1">
    <citation type="submission" date="2018-06" db="EMBL/GenBank/DDBJ databases">
        <authorList>
            <person name="Cea G.-C."/>
            <person name="William W."/>
        </authorList>
    </citation>
    <scope>NUCLEOTIDE SEQUENCE [LARGE SCALE GENOMIC DNA]</scope>
    <source>
        <strain evidence="3">DB21MT-2</strain>
    </source>
</reference>
<accession>A0A330M5X4</accession>